<reference evidence="2 3" key="1">
    <citation type="submission" date="2017-08" db="EMBL/GenBank/DDBJ databases">
        <title>Infants hospitalized years apart are colonized by the same room-sourced microbial strains.</title>
        <authorList>
            <person name="Brooks B."/>
            <person name="Olm M.R."/>
            <person name="Firek B.A."/>
            <person name="Baker R."/>
            <person name="Thomas B.C."/>
            <person name="Morowitz M.J."/>
            <person name="Banfield J.F."/>
        </authorList>
    </citation>
    <scope>NUCLEOTIDE SEQUENCE [LARGE SCALE GENOMIC DNA]</scope>
    <source>
        <strain evidence="2">S2_003_000_R1_3</strain>
    </source>
</reference>
<dbReference type="Gene3D" id="3.40.50.300">
    <property type="entry name" value="P-loop containing nucleotide triphosphate hydrolases"/>
    <property type="match status" value="1"/>
</dbReference>
<protein>
    <submittedName>
        <fullName evidence="2">Methylmalonyl Co-A mutase-associated GTPase MeaB</fullName>
    </submittedName>
</protein>
<dbReference type="PANTHER" id="PTHR23408">
    <property type="entry name" value="METHYLMALONYL-COA MUTASE"/>
    <property type="match status" value="1"/>
</dbReference>
<dbReference type="GO" id="GO:0005737">
    <property type="term" value="C:cytoplasm"/>
    <property type="evidence" value="ECO:0007669"/>
    <property type="project" value="TreeGrafter"/>
</dbReference>
<proteinExistence type="inferred from homology"/>
<dbReference type="GO" id="GO:0003924">
    <property type="term" value="F:GTPase activity"/>
    <property type="evidence" value="ECO:0007669"/>
    <property type="project" value="InterPro"/>
</dbReference>
<accession>A0A2W5SX99</accession>
<sequence>MSSDSQARGDEFLESTLGSLTTNAGTEVPGKSAVAPEAVKRARHRIDVDALFTSVRNNERTQLARAITLLESSAPAHHVLAQELLVKLLPFSGRALRVGITGVPGVGKSTFIERLGLYLVGNGHKVAVLAIDPSSTRSRGSILGDKTRMTKLSQSENAYIRPSPSAGTLGSVAKATRETMIVMEAAGYDVILVETVGVGQSEVAVSEMVDCFTFLALAGAGDQLQGIKKGILELADLVAINKADGDNVRRAKRAARELGAAMRMVRPANVSWKPPTMTMSAAEGNGVEEVWKVVEEHHDQMVAEGRFDEQRRNQQIGWTWQMVHETLLTRLNTSEAVKKEKKLIETQLRAGQVTPTIAAERILKAFDTGETTDSQLNKRE</sequence>
<dbReference type="RefSeq" id="WP_303735164.1">
    <property type="nucleotide sequence ID" value="NZ_CAKZHK010000009.1"/>
</dbReference>
<comment type="similarity">
    <text evidence="1">Belongs to the SIMIBI class G3E GTPase family. ArgK/MeaB subfamily.</text>
</comment>
<dbReference type="SUPFAM" id="SSF52540">
    <property type="entry name" value="P-loop containing nucleoside triphosphate hydrolases"/>
    <property type="match status" value="1"/>
</dbReference>
<dbReference type="Gene3D" id="1.20.5.170">
    <property type="match status" value="1"/>
</dbReference>
<dbReference type="InterPro" id="IPR027417">
    <property type="entry name" value="P-loop_NTPase"/>
</dbReference>
<evidence type="ECO:0000256" key="1">
    <source>
        <dbReference type="ARBA" id="ARBA00009625"/>
    </source>
</evidence>
<dbReference type="EMBL" id="QFRA01000020">
    <property type="protein sequence ID" value="PZR04206.1"/>
    <property type="molecule type" value="Genomic_DNA"/>
</dbReference>
<dbReference type="CDD" id="cd03114">
    <property type="entry name" value="MMAA-like"/>
    <property type="match status" value="1"/>
</dbReference>
<dbReference type="AlphaFoldDB" id="A0A2W5SX99"/>
<name>A0A2W5SX99_9CORY</name>
<dbReference type="PANTHER" id="PTHR23408:SF3">
    <property type="entry name" value="METHYLMALONIC ACIDURIA TYPE A PROTEIN, MITOCHONDRIAL"/>
    <property type="match status" value="1"/>
</dbReference>
<organism evidence="2 3">
    <name type="scientific">Corynebacterium kroppenstedtii</name>
    <dbReference type="NCBI Taxonomy" id="161879"/>
    <lineage>
        <taxon>Bacteria</taxon>
        <taxon>Bacillati</taxon>
        <taxon>Actinomycetota</taxon>
        <taxon>Actinomycetes</taxon>
        <taxon>Mycobacteriales</taxon>
        <taxon>Corynebacteriaceae</taxon>
        <taxon>Corynebacterium</taxon>
    </lineage>
</organism>
<dbReference type="NCBIfam" id="TIGR00750">
    <property type="entry name" value="lao"/>
    <property type="match status" value="1"/>
</dbReference>
<dbReference type="Proteomes" id="UP000249432">
    <property type="component" value="Unassembled WGS sequence"/>
</dbReference>
<dbReference type="Gene3D" id="1.10.287.130">
    <property type="match status" value="1"/>
</dbReference>
<dbReference type="NCBIfam" id="NF006958">
    <property type="entry name" value="PRK09435.1"/>
    <property type="match status" value="1"/>
</dbReference>
<evidence type="ECO:0000313" key="2">
    <source>
        <dbReference type="EMBL" id="PZR04206.1"/>
    </source>
</evidence>
<gene>
    <name evidence="2" type="ORF">DI525_07765</name>
</gene>
<dbReference type="GO" id="GO:0005525">
    <property type="term" value="F:GTP binding"/>
    <property type="evidence" value="ECO:0007669"/>
    <property type="project" value="InterPro"/>
</dbReference>
<dbReference type="InterPro" id="IPR005129">
    <property type="entry name" value="GTPase_ArgK"/>
</dbReference>
<comment type="caution">
    <text evidence="2">The sequence shown here is derived from an EMBL/GenBank/DDBJ whole genome shotgun (WGS) entry which is preliminary data.</text>
</comment>
<dbReference type="Pfam" id="PF03308">
    <property type="entry name" value="MeaB"/>
    <property type="match status" value="1"/>
</dbReference>
<evidence type="ECO:0000313" key="3">
    <source>
        <dbReference type="Proteomes" id="UP000249432"/>
    </source>
</evidence>